<name>A0A9W9GC58_9EURO</name>
<reference evidence="1" key="1">
    <citation type="submission" date="2022-11" db="EMBL/GenBank/DDBJ databases">
        <authorList>
            <person name="Petersen C."/>
        </authorList>
    </citation>
    <scope>NUCLEOTIDE SEQUENCE</scope>
    <source>
        <strain evidence="1">IBT 30069</strain>
    </source>
</reference>
<accession>A0A9W9GC58</accession>
<evidence type="ECO:0000313" key="1">
    <source>
        <dbReference type="EMBL" id="KAJ5115935.1"/>
    </source>
</evidence>
<dbReference type="AlphaFoldDB" id="A0A9W9GC58"/>
<evidence type="ECO:0000313" key="2">
    <source>
        <dbReference type="Proteomes" id="UP001149165"/>
    </source>
</evidence>
<proteinExistence type="predicted"/>
<keyword evidence="2" id="KW-1185">Reference proteome</keyword>
<dbReference type="OrthoDB" id="1046782at2759"/>
<protein>
    <submittedName>
        <fullName evidence="1">Uncharacterized protein</fullName>
    </submittedName>
</protein>
<reference evidence="1" key="2">
    <citation type="journal article" date="2023" name="IMA Fungus">
        <title>Comparative genomic study of the Penicillium genus elucidates a diverse pangenome and 15 lateral gene transfer events.</title>
        <authorList>
            <person name="Petersen C."/>
            <person name="Sorensen T."/>
            <person name="Nielsen M.R."/>
            <person name="Sondergaard T.E."/>
            <person name="Sorensen J.L."/>
            <person name="Fitzpatrick D.A."/>
            <person name="Frisvad J.C."/>
            <person name="Nielsen K.L."/>
        </authorList>
    </citation>
    <scope>NUCLEOTIDE SEQUENCE</scope>
    <source>
        <strain evidence="1">IBT 30069</strain>
    </source>
</reference>
<dbReference type="EMBL" id="JAPQKH010000001">
    <property type="protein sequence ID" value="KAJ5115935.1"/>
    <property type="molecule type" value="Genomic_DNA"/>
</dbReference>
<gene>
    <name evidence="1" type="ORF">N7456_000283</name>
</gene>
<dbReference type="Proteomes" id="UP001149165">
    <property type="component" value="Unassembled WGS sequence"/>
</dbReference>
<organism evidence="1 2">
    <name type="scientific">Penicillium angulare</name>
    <dbReference type="NCBI Taxonomy" id="116970"/>
    <lineage>
        <taxon>Eukaryota</taxon>
        <taxon>Fungi</taxon>
        <taxon>Dikarya</taxon>
        <taxon>Ascomycota</taxon>
        <taxon>Pezizomycotina</taxon>
        <taxon>Eurotiomycetes</taxon>
        <taxon>Eurotiomycetidae</taxon>
        <taxon>Eurotiales</taxon>
        <taxon>Aspergillaceae</taxon>
        <taxon>Penicillium</taxon>
    </lineage>
</organism>
<comment type="caution">
    <text evidence="1">The sequence shown here is derived from an EMBL/GenBank/DDBJ whole genome shotgun (WGS) entry which is preliminary data.</text>
</comment>
<sequence length="289" mass="32484">MQILTPHLSNKQVSFAPLDLPQTAQSPSLLELARHYSVPSAFFEERIRSVTHSFGSVDNNNGYSSWFHYLCKNITTQQSGNGGKWVSDPRPGSSILPQMDGTWNRSGFFLRWASLEEANPDRDPEVTLICFQAPEFLRKRLVQIPAASFCSGAILDPHCLFVVILSELSRQMDHTTWDVSDVFRDVEMKMLDASHEREAFTGLHNIFKHIIFLQEGSEAILLTLNAFTICHQKSLGCASDDEKAAAQATHDALLQVETGFQAVNLRIKSLEKRMQNIISLVSQPRPVLQ</sequence>